<protein>
    <recommendedName>
        <fullName evidence="3">Asparagine synthase</fullName>
    </recommendedName>
</protein>
<dbReference type="Proteomes" id="UP000199302">
    <property type="component" value="Unassembled WGS sequence"/>
</dbReference>
<evidence type="ECO:0000313" key="1">
    <source>
        <dbReference type="EMBL" id="SFR04032.1"/>
    </source>
</evidence>
<sequence>MADVVAQEITAAGFGYFVYSSWAPPKSEAFSGHYIDDQNIVFGPEGFAEASACTEFDPRENEDGCYFLCRKMGGVFRIGSDFHGLMPIFIYQRRGLWAVSNSVTLLADHLLANGIRLSRNSDVLEDFDQKLYRSPQTFQTPFNEIRLTPSGSFIDIDSENIRIERPVVVQVSYKQHFEAGMSKWVSMLAALMRDETRHVVFDCTGGVDSRATVAFASHIYNSCVAEGMRLPQLFVGSGPNTQPGADLDRDIATEVSEMTGFDLQYRLQKPENAMDWKSIWQEYQLRCLGYYSLVLPRFSEMDPGELRITGLAGGFARPQNRNRNALLIARYLVGKRNIFQKFPKFLKLAREMKQLGKRFQSNRNDLLFYNEFRGRAHAGNPSQTGYRLAPLGGKDFVLAALAHDYEAVKDRQILYDMINNLAPELLKIRFDKPAKSFGPQHAERFTPVSMKIRPMRVYGKPIPTHDMKAKAEGIKFWEEVKRVFEASEVKPTEVPGKTGFVTEGLSQGIVGHSARTKQAHYVLLEEWLRKRSL</sequence>
<dbReference type="EMBL" id="FOYI01000003">
    <property type="protein sequence ID" value="SFR04032.1"/>
    <property type="molecule type" value="Genomic_DNA"/>
</dbReference>
<gene>
    <name evidence="1" type="ORF">SAMN04515673_103105</name>
</gene>
<organism evidence="1 2">
    <name type="scientific">Poseidonocella sedimentorum</name>
    <dbReference type="NCBI Taxonomy" id="871652"/>
    <lineage>
        <taxon>Bacteria</taxon>
        <taxon>Pseudomonadati</taxon>
        <taxon>Pseudomonadota</taxon>
        <taxon>Alphaproteobacteria</taxon>
        <taxon>Rhodobacterales</taxon>
        <taxon>Roseobacteraceae</taxon>
        <taxon>Poseidonocella</taxon>
    </lineage>
</organism>
<dbReference type="STRING" id="871652.SAMN04515673_103105"/>
<evidence type="ECO:0000313" key="2">
    <source>
        <dbReference type="Proteomes" id="UP000199302"/>
    </source>
</evidence>
<name>A0A1I6DFE1_9RHOB</name>
<accession>A0A1I6DFE1</accession>
<reference evidence="1 2" key="1">
    <citation type="submission" date="2016-10" db="EMBL/GenBank/DDBJ databases">
        <authorList>
            <person name="de Groot N.N."/>
        </authorList>
    </citation>
    <scope>NUCLEOTIDE SEQUENCE [LARGE SCALE GENOMIC DNA]</scope>
    <source>
        <strain evidence="2">KMM 9023,NRIC 0796,JCM 17311,KCTC 23692</strain>
    </source>
</reference>
<dbReference type="RefSeq" id="WP_143104107.1">
    <property type="nucleotide sequence ID" value="NZ_FOYI01000003.1"/>
</dbReference>
<keyword evidence="2" id="KW-1185">Reference proteome</keyword>
<proteinExistence type="predicted"/>
<evidence type="ECO:0008006" key="3">
    <source>
        <dbReference type="Google" id="ProtNLM"/>
    </source>
</evidence>
<dbReference type="AlphaFoldDB" id="A0A1I6DFE1"/>
<dbReference type="OrthoDB" id="7804473at2"/>